<sequence>MSTQITKKLKLLITGLNVHADIPTSFRELFGTPDEIQAAITADENRIRDVGFDVTSYQIDDTKAEAGLKWVESKLCSEHFDGVMIGSGLRLIPTQTVLFESVVDVCRRIKPDAVFMFNGGPGTNWETLQRNLRRLQ</sequence>
<reference evidence="1" key="1">
    <citation type="journal article" date="2020" name="Stud. Mycol.">
        <title>101 Dothideomycetes genomes: a test case for predicting lifestyles and emergence of pathogens.</title>
        <authorList>
            <person name="Haridas S."/>
            <person name="Albert R."/>
            <person name="Binder M."/>
            <person name="Bloem J."/>
            <person name="Labutti K."/>
            <person name="Salamov A."/>
            <person name="Andreopoulos B."/>
            <person name="Baker S."/>
            <person name="Barry K."/>
            <person name="Bills G."/>
            <person name="Bluhm B."/>
            <person name="Cannon C."/>
            <person name="Castanera R."/>
            <person name="Culley D."/>
            <person name="Daum C."/>
            <person name="Ezra D."/>
            <person name="Gonzalez J."/>
            <person name="Henrissat B."/>
            <person name="Kuo A."/>
            <person name="Liang C."/>
            <person name="Lipzen A."/>
            <person name="Lutzoni F."/>
            <person name="Magnuson J."/>
            <person name="Mondo S."/>
            <person name="Nolan M."/>
            <person name="Ohm R."/>
            <person name="Pangilinan J."/>
            <person name="Park H.-J."/>
            <person name="Ramirez L."/>
            <person name="Alfaro M."/>
            <person name="Sun H."/>
            <person name="Tritt A."/>
            <person name="Yoshinaga Y."/>
            <person name="Zwiers L.-H."/>
            <person name="Turgeon B."/>
            <person name="Goodwin S."/>
            <person name="Spatafora J."/>
            <person name="Crous P."/>
            <person name="Grigoriev I."/>
        </authorList>
    </citation>
    <scope>NUCLEOTIDE SEQUENCE</scope>
    <source>
        <strain evidence="1">CBS 525.71</strain>
    </source>
</reference>
<gene>
    <name evidence="1" type="ORF">BU25DRAFT_407355</name>
</gene>
<dbReference type="EMBL" id="MU006704">
    <property type="protein sequence ID" value="KAF2631715.1"/>
    <property type="molecule type" value="Genomic_DNA"/>
</dbReference>
<evidence type="ECO:0000313" key="1">
    <source>
        <dbReference type="EMBL" id="KAF2631715.1"/>
    </source>
</evidence>
<accession>A0ACB6SBR4</accession>
<evidence type="ECO:0000313" key="2">
    <source>
        <dbReference type="Proteomes" id="UP000799754"/>
    </source>
</evidence>
<keyword evidence="2" id="KW-1185">Reference proteome</keyword>
<proteinExistence type="predicted"/>
<comment type="caution">
    <text evidence="1">The sequence shown here is derived from an EMBL/GenBank/DDBJ whole genome shotgun (WGS) entry which is preliminary data.</text>
</comment>
<name>A0ACB6SBR4_9PLEO</name>
<protein>
    <submittedName>
        <fullName evidence="1">Uncharacterized protein</fullName>
    </submittedName>
</protein>
<dbReference type="Proteomes" id="UP000799754">
    <property type="component" value="Unassembled WGS sequence"/>
</dbReference>
<organism evidence="1 2">
    <name type="scientific">Macroventuria anomochaeta</name>
    <dbReference type="NCBI Taxonomy" id="301207"/>
    <lineage>
        <taxon>Eukaryota</taxon>
        <taxon>Fungi</taxon>
        <taxon>Dikarya</taxon>
        <taxon>Ascomycota</taxon>
        <taxon>Pezizomycotina</taxon>
        <taxon>Dothideomycetes</taxon>
        <taxon>Pleosporomycetidae</taxon>
        <taxon>Pleosporales</taxon>
        <taxon>Pleosporineae</taxon>
        <taxon>Didymellaceae</taxon>
        <taxon>Macroventuria</taxon>
    </lineage>
</organism>